<feature type="domain" description="Peptidase S33 tripeptidyl aminopeptidase-like C-terminal" evidence="6">
    <location>
        <begin position="407"/>
        <end position="509"/>
    </location>
</feature>
<keyword evidence="2 4" id="KW-0732">Signal</keyword>
<comment type="similarity">
    <text evidence="1">Belongs to the peptidase S33 family.</text>
</comment>
<evidence type="ECO:0000256" key="2">
    <source>
        <dbReference type="ARBA" id="ARBA00022729"/>
    </source>
</evidence>
<name>A0A5C4JCI9_9ACTN</name>
<feature type="chain" id="PRO_5022670029" evidence="4">
    <location>
        <begin position="21"/>
        <end position="516"/>
    </location>
</feature>
<dbReference type="Gene3D" id="3.40.50.1820">
    <property type="entry name" value="alpha/beta hydrolase"/>
    <property type="match status" value="1"/>
</dbReference>
<accession>A0A5C4JCI9</accession>
<reference evidence="7 8" key="1">
    <citation type="submission" date="2019-05" db="EMBL/GenBank/DDBJ databases">
        <title>Draft genome sequence of Actinomadura sp. 14C53.</title>
        <authorList>
            <person name="Saricaoglu S."/>
            <person name="Isik K."/>
        </authorList>
    </citation>
    <scope>NUCLEOTIDE SEQUENCE [LARGE SCALE GENOMIC DNA]</scope>
    <source>
        <strain evidence="7 8">14C53</strain>
    </source>
</reference>
<sequence length="516" mass="55260">MAAAAIATAGLVGWTGTASAAASPTRPSSSSGLARYLGQELRWGACPADATELIKAGAQCAQVTAPLDYAAPGGPSITLAISRIKAKDRAHRSGVLLTNPGGPGGPGLDYTAHLRSALKDAADRYDLIGFDPRFVGRSTPIYCGISPKAQPAHSRREAFEASVRNARDTARRCHEHGNNAVLLPHASSRNVARDMDLIRAVLGERTLSYYGISYGADLGAVYAQMFPRHAGRIVIDSVTDPALTQYENFQAAGAAQERGLDEWAAWTARRSGAYRLGRTPGEVRATVESLSSRVDSGPLRIGGSTVDASALGLILRQFVGTEEYNDVMARAVRNLADAAAGRPVEPIPELRMWLEVFNTPSPELDNQFNSGNAFFCGDGAWPAGGWPSDPERYWRNIERARRTQPVFAATANAIFPCPFWRTEPREPGVELRNRVPLLLLQAKGDNNVPYAGAVAMHRRLKGSRLISADIRSHGVYGRGADGLTPVPCADRVVNAYLRTGVLPATDVSCAHPDGTR</sequence>
<dbReference type="EMBL" id="VCKW01000073">
    <property type="protein sequence ID" value="TMR00634.1"/>
    <property type="molecule type" value="Genomic_DNA"/>
</dbReference>
<dbReference type="PANTHER" id="PTHR43248:SF29">
    <property type="entry name" value="TRIPEPTIDYL AMINOPEPTIDASE"/>
    <property type="match status" value="1"/>
</dbReference>
<comment type="caution">
    <text evidence="7">The sequence shown here is derived from an EMBL/GenBank/DDBJ whole genome shotgun (WGS) entry which is preliminary data.</text>
</comment>
<dbReference type="PANTHER" id="PTHR43248">
    <property type="entry name" value="2-SUCCINYL-6-HYDROXY-2,4-CYCLOHEXADIENE-1-CARBOXYLATE SYNTHASE"/>
    <property type="match status" value="1"/>
</dbReference>
<dbReference type="GO" id="GO:0016787">
    <property type="term" value="F:hydrolase activity"/>
    <property type="evidence" value="ECO:0007669"/>
    <property type="project" value="UniProtKB-KW"/>
</dbReference>
<dbReference type="AlphaFoldDB" id="A0A5C4JCI9"/>
<evidence type="ECO:0000256" key="1">
    <source>
        <dbReference type="ARBA" id="ARBA00010088"/>
    </source>
</evidence>
<dbReference type="InterPro" id="IPR029058">
    <property type="entry name" value="AB_hydrolase_fold"/>
</dbReference>
<dbReference type="SUPFAM" id="SSF53474">
    <property type="entry name" value="alpha/beta-Hydrolases"/>
    <property type="match status" value="1"/>
</dbReference>
<feature type="domain" description="AB hydrolase-1" evidence="5">
    <location>
        <begin position="95"/>
        <end position="288"/>
    </location>
</feature>
<dbReference type="InterPro" id="IPR051601">
    <property type="entry name" value="Serine_prot/Carboxylest_S33"/>
</dbReference>
<dbReference type="Pfam" id="PF00561">
    <property type="entry name" value="Abhydrolase_1"/>
    <property type="match status" value="1"/>
</dbReference>
<evidence type="ECO:0000259" key="6">
    <source>
        <dbReference type="Pfam" id="PF08386"/>
    </source>
</evidence>
<dbReference type="InterPro" id="IPR013595">
    <property type="entry name" value="Pept_S33_TAP-like_C"/>
</dbReference>
<evidence type="ECO:0000259" key="5">
    <source>
        <dbReference type="Pfam" id="PF00561"/>
    </source>
</evidence>
<dbReference type="OrthoDB" id="3930934at2"/>
<evidence type="ECO:0000256" key="4">
    <source>
        <dbReference type="SAM" id="SignalP"/>
    </source>
</evidence>
<dbReference type="Proteomes" id="UP000309174">
    <property type="component" value="Unassembled WGS sequence"/>
</dbReference>
<evidence type="ECO:0000313" key="7">
    <source>
        <dbReference type="EMBL" id="TMR00634.1"/>
    </source>
</evidence>
<evidence type="ECO:0000256" key="3">
    <source>
        <dbReference type="ARBA" id="ARBA00022801"/>
    </source>
</evidence>
<organism evidence="7 8">
    <name type="scientific">Actinomadura soli</name>
    <dbReference type="NCBI Taxonomy" id="2508997"/>
    <lineage>
        <taxon>Bacteria</taxon>
        <taxon>Bacillati</taxon>
        <taxon>Actinomycetota</taxon>
        <taxon>Actinomycetes</taxon>
        <taxon>Streptosporangiales</taxon>
        <taxon>Thermomonosporaceae</taxon>
        <taxon>Actinomadura</taxon>
    </lineage>
</organism>
<feature type="signal peptide" evidence="4">
    <location>
        <begin position="1"/>
        <end position="20"/>
    </location>
</feature>
<keyword evidence="8" id="KW-1185">Reference proteome</keyword>
<dbReference type="InterPro" id="IPR000073">
    <property type="entry name" value="AB_hydrolase_1"/>
</dbReference>
<dbReference type="Pfam" id="PF08386">
    <property type="entry name" value="Abhydrolase_4"/>
    <property type="match status" value="1"/>
</dbReference>
<proteinExistence type="inferred from homology"/>
<protein>
    <submittedName>
        <fullName evidence="7">Alpha/beta hydrolase</fullName>
    </submittedName>
</protein>
<keyword evidence="3 7" id="KW-0378">Hydrolase</keyword>
<gene>
    <name evidence="7" type="ORF">ETD83_16395</name>
</gene>
<evidence type="ECO:0000313" key="8">
    <source>
        <dbReference type="Proteomes" id="UP000309174"/>
    </source>
</evidence>